<dbReference type="GO" id="GO:0006203">
    <property type="term" value="P:dGTP catabolic process"/>
    <property type="evidence" value="ECO:0007669"/>
    <property type="project" value="TreeGrafter"/>
</dbReference>
<dbReference type="PANTHER" id="PTHR30522">
    <property type="entry name" value="NUCLEOSIDE TRIPHOSPHATE PYROPHOSPHOHYDROLASE"/>
    <property type="match status" value="1"/>
</dbReference>
<accession>A0A9X4M019</accession>
<dbReference type="GO" id="GO:0047429">
    <property type="term" value="F:nucleoside triphosphate diphosphatase activity"/>
    <property type="evidence" value="ECO:0007669"/>
    <property type="project" value="TreeGrafter"/>
</dbReference>
<dbReference type="GO" id="GO:0046076">
    <property type="term" value="P:dTTP catabolic process"/>
    <property type="evidence" value="ECO:0007669"/>
    <property type="project" value="TreeGrafter"/>
</dbReference>
<dbReference type="InterPro" id="IPR004518">
    <property type="entry name" value="MazG-like_dom"/>
</dbReference>
<evidence type="ECO:0000313" key="3">
    <source>
        <dbReference type="Proteomes" id="UP001152755"/>
    </source>
</evidence>
<comment type="caution">
    <text evidence="2">The sequence shown here is derived from an EMBL/GenBank/DDBJ whole genome shotgun (WGS) entry which is preliminary data.</text>
</comment>
<gene>
    <name evidence="2" type="ORF">NVS88_09170</name>
</gene>
<dbReference type="Gene3D" id="1.10.287.1080">
    <property type="entry name" value="MazG-like"/>
    <property type="match status" value="1"/>
</dbReference>
<dbReference type="Pfam" id="PF03819">
    <property type="entry name" value="MazG"/>
    <property type="match status" value="1"/>
</dbReference>
<dbReference type="RefSeq" id="WP_332519733.1">
    <property type="nucleotide sequence ID" value="NZ_JANRHA010000005.1"/>
</dbReference>
<protein>
    <submittedName>
        <fullName evidence="2">MazG family protein</fullName>
    </submittedName>
</protein>
<dbReference type="GO" id="GO:0046081">
    <property type="term" value="P:dUTP catabolic process"/>
    <property type="evidence" value="ECO:0007669"/>
    <property type="project" value="TreeGrafter"/>
</dbReference>
<evidence type="ECO:0000313" key="2">
    <source>
        <dbReference type="EMBL" id="MDG3014726.1"/>
    </source>
</evidence>
<dbReference type="AlphaFoldDB" id="A0A9X4M019"/>
<organism evidence="2 3">
    <name type="scientific">Speluncibacter jeojiensis</name>
    <dbReference type="NCBI Taxonomy" id="2710754"/>
    <lineage>
        <taxon>Bacteria</taxon>
        <taxon>Bacillati</taxon>
        <taxon>Actinomycetota</taxon>
        <taxon>Actinomycetes</taxon>
        <taxon>Mycobacteriales</taxon>
        <taxon>Speluncibacteraceae</taxon>
        <taxon>Speluncibacter</taxon>
    </lineage>
</organism>
<name>A0A9X4M019_9ACTN</name>
<dbReference type="GO" id="GO:0046052">
    <property type="term" value="P:UTP catabolic process"/>
    <property type="evidence" value="ECO:0007669"/>
    <property type="project" value="TreeGrafter"/>
</dbReference>
<dbReference type="InterPro" id="IPR011551">
    <property type="entry name" value="NTP_PyrPHydrolase_MazG"/>
</dbReference>
<sequence>MTVVLLDPRRPTLIPAEALSVLRGPVEFTDEVAASVRELRPAADESHAPAVLVTTDRDHPAVRERIAAGETLIAARPVPGEHLLDAVAVMDRLRGGSWESRQTHESLRRYLLEETYELLDAVHSGDRAELREELGDLLLQVLFHARIAADAAADPFDIDDVADTLVAKLNNRAPRITAEDGTPIDAETRNRMWEERKAAEKRRASCLDGIAMAQPALALAQKVLGRAMAAGVPPELVPAELIEVRIAVAPPEDDQLSAEDQLRKAVLEFADRVRRAERSAAASRRQTTGMNAAIWRAHWP</sequence>
<dbReference type="GO" id="GO:0046061">
    <property type="term" value="P:dATP catabolic process"/>
    <property type="evidence" value="ECO:0007669"/>
    <property type="project" value="TreeGrafter"/>
</dbReference>
<feature type="domain" description="NTP pyrophosphohydrolase MazG-like" evidence="1">
    <location>
        <begin position="102"/>
        <end position="175"/>
    </location>
</feature>
<dbReference type="InterPro" id="IPR048015">
    <property type="entry name" value="NTP-PPase_MazG-like_N"/>
</dbReference>
<dbReference type="GO" id="GO:0046047">
    <property type="term" value="P:TTP catabolic process"/>
    <property type="evidence" value="ECO:0007669"/>
    <property type="project" value="TreeGrafter"/>
</dbReference>
<keyword evidence="3" id="KW-1185">Reference proteome</keyword>
<proteinExistence type="predicted"/>
<dbReference type="PANTHER" id="PTHR30522:SF0">
    <property type="entry name" value="NUCLEOSIDE TRIPHOSPHATE PYROPHOSPHOHYDROLASE"/>
    <property type="match status" value="1"/>
</dbReference>
<evidence type="ECO:0000259" key="1">
    <source>
        <dbReference type="Pfam" id="PF03819"/>
    </source>
</evidence>
<reference evidence="2" key="1">
    <citation type="submission" date="2022-08" db="EMBL/GenBank/DDBJ databases">
        <title>Genome analysis of Corynebacteriales strain.</title>
        <authorList>
            <person name="Lee S.D."/>
        </authorList>
    </citation>
    <scope>NUCLEOTIDE SEQUENCE</scope>
    <source>
        <strain evidence="2">D3-21</strain>
    </source>
</reference>
<dbReference type="CDD" id="cd11528">
    <property type="entry name" value="NTP-PPase_MazG_Nterm"/>
    <property type="match status" value="1"/>
</dbReference>
<dbReference type="SUPFAM" id="SSF101386">
    <property type="entry name" value="all-alpha NTP pyrophosphatases"/>
    <property type="match status" value="1"/>
</dbReference>
<dbReference type="EMBL" id="JANRHA010000005">
    <property type="protein sequence ID" value="MDG3014726.1"/>
    <property type="molecule type" value="Genomic_DNA"/>
</dbReference>
<dbReference type="Proteomes" id="UP001152755">
    <property type="component" value="Unassembled WGS sequence"/>
</dbReference>